<feature type="chain" id="PRO_5046003484" evidence="1">
    <location>
        <begin position="20"/>
        <end position="305"/>
    </location>
</feature>
<gene>
    <name evidence="2" type="ORF">ABS362_05785</name>
</gene>
<keyword evidence="1" id="KW-0732">Signal</keyword>
<evidence type="ECO:0000313" key="2">
    <source>
        <dbReference type="EMBL" id="MER2997048.1"/>
    </source>
</evidence>
<protein>
    <submittedName>
        <fullName evidence="2">Uncharacterized protein</fullName>
    </submittedName>
</protein>
<dbReference type="Proteomes" id="UP001476807">
    <property type="component" value="Unassembled WGS sequence"/>
</dbReference>
<dbReference type="RefSeq" id="WP_350411408.1">
    <property type="nucleotide sequence ID" value="NZ_JBEOKT010000004.1"/>
</dbReference>
<comment type="caution">
    <text evidence="2">The sequence shown here is derived from an EMBL/GenBank/DDBJ whole genome shotgun (WGS) entry which is preliminary data.</text>
</comment>
<evidence type="ECO:0000313" key="3">
    <source>
        <dbReference type="Proteomes" id="UP001476807"/>
    </source>
</evidence>
<accession>A0ABV1RRN9</accession>
<proteinExistence type="predicted"/>
<reference evidence="2 3" key="1">
    <citation type="submission" date="2024-06" db="EMBL/GenBank/DDBJ databases">
        <title>Pontibacter populi HYL7-15.</title>
        <authorList>
            <person name="Kim M.K."/>
        </authorList>
    </citation>
    <scope>NUCLEOTIDE SEQUENCE [LARGE SCALE GENOMIC DNA]</scope>
    <source>
        <strain evidence="2 3">HYL7-15</strain>
    </source>
</reference>
<sequence>MKQLLLLALTFLISFTTFAQINLEDSTMQVIGYWDKNETQTYIITNEKYRISGTDTTQREFVTYEVDVTIKDSTANSYTIEWLYRNIDPGTDNPFARKLAGISDNMKVIIKTDEMGSFQEVVNWKEIRDEIKKATALLRKEFKHIPQIDEVTAKVESMFSTKEAIQAQAIKDVQQFYTYHGAKYTLGEEVTGNLPITNLLGGKPFNSEVTILLDEINSEDDNAILRMWQTLDSKELTDATYAYLKQKADKTGTAFPSRDKFPVLQNETRTSARIHGSGWVIFSRETKEVTTEGALAFEERIIEIK</sequence>
<organism evidence="2 3">
    <name type="scientific">Pontibacter populi</name>
    <dbReference type="NCBI Taxonomy" id="890055"/>
    <lineage>
        <taxon>Bacteria</taxon>
        <taxon>Pseudomonadati</taxon>
        <taxon>Bacteroidota</taxon>
        <taxon>Cytophagia</taxon>
        <taxon>Cytophagales</taxon>
        <taxon>Hymenobacteraceae</taxon>
        <taxon>Pontibacter</taxon>
    </lineage>
</organism>
<evidence type="ECO:0000256" key="1">
    <source>
        <dbReference type="SAM" id="SignalP"/>
    </source>
</evidence>
<feature type="signal peptide" evidence="1">
    <location>
        <begin position="1"/>
        <end position="19"/>
    </location>
</feature>
<name>A0ABV1RRN9_9BACT</name>
<dbReference type="EMBL" id="JBEOKT010000004">
    <property type="protein sequence ID" value="MER2997048.1"/>
    <property type="molecule type" value="Genomic_DNA"/>
</dbReference>
<keyword evidence="3" id="KW-1185">Reference proteome</keyword>